<organism evidence="6 7">
    <name type="scientific">Nocardia bhagyanarayanae</name>
    <dbReference type="NCBI Taxonomy" id="1215925"/>
    <lineage>
        <taxon>Bacteria</taxon>
        <taxon>Bacillati</taxon>
        <taxon>Actinomycetota</taxon>
        <taxon>Actinomycetes</taxon>
        <taxon>Mycobacteriales</taxon>
        <taxon>Nocardiaceae</taxon>
        <taxon>Nocardia</taxon>
    </lineage>
</organism>
<feature type="active site" description="Schiff-base intermediate with substrate" evidence="4">
    <location>
        <position position="165"/>
    </location>
</feature>
<dbReference type="GO" id="GO:0005829">
    <property type="term" value="C:cytosol"/>
    <property type="evidence" value="ECO:0007669"/>
    <property type="project" value="TreeGrafter"/>
</dbReference>
<dbReference type="GO" id="GO:0008840">
    <property type="term" value="F:4-hydroxy-tetrahydrodipicolinate synthase activity"/>
    <property type="evidence" value="ECO:0007669"/>
    <property type="project" value="TreeGrafter"/>
</dbReference>
<keyword evidence="2 3" id="KW-0456">Lyase</keyword>
<dbReference type="InterPro" id="IPR002220">
    <property type="entry name" value="DapA-like"/>
</dbReference>
<evidence type="ECO:0000256" key="3">
    <source>
        <dbReference type="PIRNR" id="PIRNR001365"/>
    </source>
</evidence>
<name>A0A543FEX6_9NOCA</name>
<reference evidence="6 7" key="1">
    <citation type="submission" date="2019-06" db="EMBL/GenBank/DDBJ databases">
        <title>Sequencing the genomes of 1000 actinobacteria strains.</title>
        <authorList>
            <person name="Klenk H.-P."/>
        </authorList>
    </citation>
    <scope>NUCLEOTIDE SEQUENCE [LARGE SCALE GENOMIC DNA]</scope>
    <source>
        <strain evidence="6 7">DSM 103495</strain>
    </source>
</reference>
<feature type="active site" description="Proton donor/acceptor" evidence="4">
    <location>
        <position position="136"/>
    </location>
</feature>
<dbReference type="SMART" id="SM01130">
    <property type="entry name" value="DHDPS"/>
    <property type="match status" value="1"/>
</dbReference>
<keyword evidence="7" id="KW-1185">Reference proteome</keyword>
<dbReference type="InterPro" id="IPR013785">
    <property type="entry name" value="Aldolase_TIM"/>
</dbReference>
<accession>A0A543FEX6</accession>
<evidence type="ECO:0000256" key="1">
    <source>
        <dbReference type="ARBA" id="ARBA00007592"/>
    </source>
</evidence>
<dbReference type="Pfam" id="PF00701">
    <property type="entry name" value="DHDPS"/>
    <property type="match status" value="1"/>
</dbReference>
<dbReference type="CDD" id="cd00408">
    <property type="entry name" value="DHDPS-like"/>
    <property type="match status" value="1"/>
</dbReference>
<evidence type="ECO:0000256" key="2">
    <source>
        <dbReference type="ARBA" id="ARBA00023239"/>
    </source>
</evidence>
<proteinExistence type="inferred from homology"/>
<protein>
    <submittedName>
        <fullName evidence="6">4-hydroxy-tetrahydrodipicolinate synthase</fullName>
    </submittedName>
</protein>
<feature type="binding site" evidence="5">
    <location>
        <position position="48"/>
    </location>
    <ligand>
        <name>pyruvate</name>
        <dbReference type="ChEBI" id="CHEBI:15361"/>
    </ligand>
</feature>
<dbReference type="RefSeq" id="WP_141810325.1">
    <property type="nucleotide sequence ID" value="NZ_VFPG01000001.1"/>
</dbReference>
<dbReference type="Proteomes" id="UP000316331">
    <property type="component" value="Unassembled WGS sequence"/>
</dbReference>
<dbReference type="Gene3D" id="3.20.20.70">
    <property type="entry name" value="Aldolase class I"/>
    <property type="match status" value="1"/>
</dbReference>
<evidence type="ECO:0000313" key="7">
    <source>
        <dbReference type="Proteomes" id="UP000316331"/>
    </source>
</evidence>
<dbReference type="PIRSF" id="PIRSF001365">
    <property type="entry name" value="DHDPS"/>
    <property type="match status" value="1"/>
</dbReference>
<sequence>MIRAIEGIVAYPVTPFDVAGRVDTPALARLLDRMIDAGVDAIAPLGSTGESAYLDEREWQQVAAACVEHTDGRVPTVVGVSDLTTAATARRARFAERTGATAVMVLPISYWPLTQAELRAHFTAVAESTALPVMVYNNPGTTGIDMPPEFLVDLVHEVPNIAMIKESSGDIGRMRRIVELGGGTVPFFNGSNPLALRAFAAGAAGWCTAAPCLVPERVVEFWRLLRAGETDSATALFGKLEPLLTALVSRGLPVTVKSALRSTGLDAGDPRRPLLPLEPEPARELDALVAAVNA</sequence>
<evidence type="ECO:0000256" key="5">
    <source>
        <dbReference type="PIRSR" id="PIRSR001365-2"/>
    </source>
</evidence>
<dbReference type="PRINTS" id="PR00146">
    <property type="entry name" value="DHPICSNTHASE"/>
</dbReference>
<gene>
    <name evidence="6" type="ORF">FB390_4098</name>
</gene>
<comment type="similarity">
    <text evidence="1 3">Belongs to the DapA family.</text>
</comment>
<comment type="caution">
    <text evidence="6">The sequence shown here is derived from an EMBL/GenBank/DDBJ whole genome shotgun (WGS) entry which is preliminary data.</text>
</comment>
<evidence type="ECO:0000313" key="6">
    <source>
        <dbReference type="EMBL" id="TQM32419.1"/>
    </source>
</evidence>
<dbReference type="SUPFAM" id="SSF51569">
    <property type="entry name" value="Aldolase"/>
    <property type="match status" value="1"/>
</dbReference>
<dbReference type="PANTHER" id="PTHR12128">
    <property type="entry name" value="DIHYDRODIPICOLINATE SYNTHASE"/>
    <property type="match status" value="1"/>
</dbReference>
<evidence type="ECO:0000256" key="4">
    <source>
        <dbReference type="PIRSR" id="PIRSR001365-1"/>
    </source>
</evidence>
<dbReference type="PANTHER" id="PTHR12128:SF66">
    <property type="entry name" value="4-HYDROXY-2-OXOGLUTARATE ALDOLASE, MITOCHONDRIAL"/>
    <property type="match status" value="1"/>
</dbReference>
<dbReference type="OrthoDB" id="9778880at2"/>
<dbReference type="AlphaFoldDB" id="A0A543FEX6"/>
<dbReference type="EMBL" id="VFPG01000001">
    <property type="protein sequence ID" value="TQM32419.1"/>
    <property type="molecule type" value="Genomic_DNA"/>
</dbReference>